<dbReference type="Pfam" id="PF19263">
    <property type="entry name" value="DUF5906"/>
    <property type="match status" value="1"/>
</dbReference>
<keyword evidence="3" id="KW-0067">ATP-binding</keyword>
<keyword evidence="2" id="KW-0378">Hydrolase</keyword>
<dbReference type="InterPro" id="IPR006171">
    <property type="entry name" value="TOPRIM_dom"/>
</dbReference>
<dbReference type="InterPro" id="IPR014818">
    <property type="entry name" value="Phage/plasmid_primase_P4_C"/>
</dbReference>
<dbReference type="Pfam" id="PF23639">
    <property type="entry name" value="DUF7146"/>
    <property type="match status" value="1"/>
</dbReference>
<name>A0A4U0R1G1_9RHOB</name>
<dbReference type="CDD" id="cd01029">
    <property type="entry name" value="TOPRIM_primases"/>
    <property type="match status" value="1"/>
</dbReference>
<evidence type="ECO:0000256" key="2">
    <source>
        <dbReference type="ARBA" id="ARBA00022801"/>
    </source>
</evidence>
<evidence type="ECO:0000313" key="6">
    <source>
        <dbReference type="Proteomes" id="UP000309747"/>
    </source>
</evidence>
<dbReference type="InterPro" id="IPR034154">
    <property type="entry name" value="TOPRIM_DnaG/twinkle"/>
</dbReference>
<dbReference type="InterPro" id="IPR014015">
    <property type="entry name" value="Helicase_SF3_DNA-vir"/>
</dbReference>
<reference evidence="5 6" key="1">
    <citation type="submission" date="2019-04" db="EMBL/GenBank/DDBJ databases">
        <authorList>
            <person name="Li J."/>
        </authorList>
    </citation>
    <scope>NUCLEOTIDE SEQUENCE [LARGE SCALE GENOMIC DNA]</scope>
    <source>
        <strain evidence="5 6">KCTC 42687</strain>
    </source>
</reference>
<feature type="non-terminal residue" evidence="5">
    <location>
        <position position="1"/>
    </location>
</feature>
<dbReference type="PANTHER" id="PTHR35372:SF2">
    <property type="entry name" value="SF3 HELICASE DOMAIN-CONTAINING PROTEIN"/>
    <property type="match status" value="1"/>
</dbReference>
<keyword evidence="6" id="KW-1185">Reference proteome</keyword>
<dbReference type="Proteomes" id="UP000309747">
    <property type="component" value="Unassembled WGS sequence"/>
</dbReference>
<proteinExistence type="predicted"/>
<dbReference type="InterPro" id="IPR055570">
    <property type="entry name" value="DUF7146"/>
</dbReference>
<feature type="domain" description="SF3 helicase" evidence="4">
    <location>
        <begin position="458"/>
        <end position="616"/>
    </location>
</feature>
<dbReference type="InterPro" id="IPR051620">
    <property type="entry name" value="ORF904-like_C"/>
</dbReference>
<evidence type="ECO:0000259" key="4">
    <source>
        <dbReference type="PROSITE" id="PS51206"/>
    </source>
</evidence>
<comment type="caution">
    <text evidence="5">The sequence shown here is derived from an EMBL/GenBank/DDBJ whole genome shotgun (WGS) entry which is preliminary data.</text>
</comment>
<dbReference type="AlphaFoldDB" id="A0A4U0R1G1"/>
<dbReference type="InterPro" id="IPR045455">
    <property type="entry name" value="NrS-1_pol-like_helicase"/>
</dbReference>
<dbReference type="Pfam" id="PF08706">
    <property type="entry name" value="D5_N"/>
    <property type="match status" value="1"/>
</dbReference>
<dbReference type="Pfam" id="PF13362">
    <property type="entry name" value="Toprim_3"/>
    <property type="match status" value="1"/>
</dbReference>
<accession>A0A4U0R1G1</accession>
<dbReference type="GO" id="GO:0016787">
    <property type="term" value="F:hydrolase activity"/>
    <property type="evidence" value="ECO:0007669"/>
    <property type="project" value="UniProtKB-KW"/>
</dbReference>
<evidence type="ECO:0000256" key="1">
    <source>
        <dbReference type="ARBA" id="ARBA00022741"/>
    </source>
</evidence>
<gene>
    <name evidence="5" type="ORF">FA743_19965</name>
</gene>
<dbReference type="PROSITE" id="PS51206">
    <property type="entry name" value="SF3_HELICASE_1"/>
    <property type="match status" value="1"/>
</dbReference>
<dbReference type="PANTHER" id="PTHR35372">
    <property type="entry name" value="ATP BINDING PROTEIN-RELATED"/>
    <property type="match status" value="1"/>
</dbReference>
<evidence type="ECO:0000256" key="3">
    <source>
        <dbReference type="ARBA" id="ARBA00022840"/>
    </source>
</evidence>
<organism evidence="5 6">
    <name type="scientific">Paracoccus gahaiensis</name>
    <dbReference type="NCBI Taxonomy" id="1706839"/>
    <lineage>
        <taxon>Bacteria</taxon>
        <taxon>Pseudomonadati</taxon>
        <taxon>Pseudomonadota</taxon>
        <taxon>Alphaproteobacteria</taxon>
        <taxon>Rhodobacterales</taxon>
        <taxon>Paracoccaceae</taxon>
        <taxon>Paracoccus</taxon>
    </lineage>
</organism>
<evidence type="ECO:0000313" key="5">
    <source>
        <dbReference type="EMBL" id="TJZ88611.1"/>
    </source>
</evidence>
<dbReference type="GO" id="GO:0005524">
    <property type="term" value="F:ATP binding"/>
    <property type="evidence" value="ECO:0007669"/>
    <property type="project" value="UniProtKB-KW"/>
</dbReference>
<dbReference type="SUPFAM" id="SSF56731">
    <property type="entry name" value="DNA primase core"/>
    <property type="match status" value="1"/>
</dbReference>
<sequence length="744" mass="80137">GFLLLDHPNDLRLGEAAFPHIVCSFVMKQTLHQTEGRSGGQVKFPVESSRTSKRSAPATSFLVSAELAASTDTKRAEKVATIIAQAADPAASPVMPYLRSRGITIALPDCIRYRPKAFGAYGAMVALATDHAGEVLAVQQVYLTPEGTKASVTVVKRTNKTVDGWASHAAVRFPGSAPVVLCEGVETALSIWQATGQEVWACLGISNIGCAPVPDRGDVIVARDGDRAGSPAGKQIVRAASALAERGSTVMIATPPAGQDFNDVLILKGNEAVRSCINSAERFRPGHAETSCKQLDIGSDVEVAARARKDLIARYGRIAYTEGDFWRYTGTHWEVISQDHMRSIVHQYDGAAFSSASGQPSRVKLGRGRIDSILHECASICAEPGFFQPQTGGINCASGFIRIDTDGSTRLGPHDPEHGCRHVLPGRWHPENKGTPPSGSLLAGFLKGIFLGDKDAEAKVQLLKEICGVAALGYATRLVQPRAVILYGKTAENGKSQFLDLARGLLPPSAVCSISAARMADERHVIGLRGKLLNASDELSSAAVSSDTFKAIVTGEPIDGRELYRSRVEFRSVAQNVFATNKLISFKGGLDRGVQRRILIISFCRTIPMGERVENIGKRIATEEADLLLAWAVEGAADLIRQRNFTIPESSKEEMNEWLFGHDPVLAWIDSCTEVQPIYNGGPKLATRDAYRLFSMWAAAEGFKPNAIPGINGFVQRVQAQVAGIDKKRAASGPYFLGLFVTHR</sequence>
<keyword evidence="1" id="KW-0547">Nucleotide-binding</keyword>
<dbReference type="Gene3D" id="3.40.1360.10">
    <property type="match status" value="1"/>
</dbReference>
<protein>
    <recommendedName>
        <fullName evidence="4">SF3 helicase domain-containing protein</fullName>
    </recommendedName>
</protein>
<dbReference type="EMBL" id="SUNI01000059">
    <property type="protein sequence ID" value="TJZ88611.1"/>
    <property type="molecule type" value="Genomic_DNA"/>
</dbReference>